<reference evidence="2" key="1">
    <citation type="submission" date="2020-05" db="EMBL/GenBank/DDBJ databases">
        <title>Mycena genomes resolve the evolution of fungal bioluminescence.</title>
        <authorList>
            <person name="Tsai I.J."/>
        </authorList>
    </citation>
    <scope>NUCLEOTIDE SEQUENCE</scope>
    <source>
        <strain evidence="2">171206Taipei</strain>
    </source>
</reference>
<dbReference type="InterPro" id="IPR036047">
    <property type="entry name" value="F-box-like_dom_sf"/>
</dbReference>
<evidence type="ECO:0000313" key="3">
    <source>
        <dbReference type="Proteomes" id="UP000636479"/>
    </source>
</evidence>
<dbReference type="EMBL" id="JACAZF010000017">
    <property type="protein sequence ID" value="KAF7289278.1"/>
    <property type="molecule type" value="Genomic_DNA"/>
</dbReference>
<feature type="domain" description="F-box" evidence="1">
    <location>
        <begin position="2"/>
        <end position="48"/>
    </location>
</feature>
<dbReference type="GeneID" id="59352824"/>
<evidence type="ECO:0000259" key="1">
    <source>
        <dbReference type="PROSITE" id="PS50181"/>
    </source>
</evidence>
<protein>
    <submittedName>
        <fullName evidence="2">F-box domain-containing protein</fullName>
    </submittedName>
</protein>
<dbReference type="PROSITE" id="PS50181">
    <property type="entry name" value="FBOX"/>
    <property type="match status" value="1"/>
</dbReference>
<dbReference type="AlphaFoldDB" id="A0A8H6VTA6"/>
<dbReference type="SUPFAM" id="SSF81383">
    <property type="entry name" value="F-box domain"/>
    <property type="match status" value="1"/>
</dbReference>
<name>A0A8H6VTA6_9AGAR</name>
<evidence type="ECO:0000313" key="2">
    <source>
        <dbReference type="EMBL" id="KAF7289278.1"/>
    </source>
</evidence>
<sequence>MALALSDVPLELILEVVAFLELADVFSLLQTCSAFYTLNNDRSLWISVLRNTRLSCPLAASPHTDLSRPQYTLSRLKSIALHKLRLESSWARPVILPSAKPPGITAFDEPLDIIFSAQGTDILLLYFPRRGQVVCWDKQTALAFPFPAIPTGGQVVDVAAPCDRDGASTVAFIIRRVDAPFRRYAHVVTISHDDRKATGIEHSCTEIETRAAHFESIFVSEDVVGCAVVDDIDEHLTLTVSQRGPNARLSDEASQLVTLHRELDPEDMTLSFVYQGHIYTLLEDGATAQIQHFSRNTVLSRKFEEGQIWLCSIPVIEDHIGAGPFCFMLPSTPFYGVSAVFVRWEGEGAEDSTVVLGFLPCALTHASDNGDDSPLSFSQPCSMAYTPGRPANAMPLVWMDHGGFNVAIVVELARGPELKLVRYHPQAAEPTSVHTLDVPSSIDLLTLSTVCLDETAGTLHLVDNKGMLTTFYYT</sequence>
<organism evidence="2 3">
    <name type="scientific">Mycena indigotica</name>
    <dbReference type="NCBI Taxonomy" id="2126181"/>
    <lineage>
        <taxon>Eukaryota</taxon>
        <taxon>Fungi</taxon>
        <taxon>Dikarya</taxon>
        <taxon>Basidiomycota</taxon>
        <taxon>Agaricomycotina</taxon>
        <taxon>Agaricomycetes</taxon>
        <taxon>Agaricomycetidae</taxon>
        <taxon>Agaricales</taxon>
        <taxon>Marasmiineae</taxon>
        <taxon>Mycenaceae</taxon>
        <taxon>Mycena</taxon>
    </lineage>
</organism>
<dbReference type="Gene3D" id="1.20.1280.50">
    <property type="match status" value="1"/>
</dbReference>
<proteinExistence type="predicted"/>
<gene>
    <name evidence="2" type="ORF">MIND_01389400</name>
</gene>
<dbReference type="InterPro" id="IPR001810">
    <property type="entry name" value="F-box_dom"/>
</dbReference>
<keyword evidence="3" id="KW-1185">Reference proteome</keyword>
<dbReference type="OrthoDB" id="2886361at2759"/>
<accession>A0A8H6VTA6</accession>
<dbReference type="Proteomes" id="UP000636479">
    <property type="component" value="Unassembled WGS sequence"/>
</dbReference>
<comment type="caution">
    <text evidence="2">The sequence shown here is derived from an EMBL/GenBank/DDBJ whole genome shotgun (WGS) entry which is preliminary data.</text>
</comment>
<dbReference type="Pfam" id="PF12937">
    <property type="entry name" value="F-box-like"/>
    <property type="match status" value="1"/>
</dbReference>
<dbReference type="RefSeq" id="XP_037213309.1">
    <property type="nucleotide sequence ID" value="XM_037370308.1"/>
</dbReference>